<reference evidence="3" key="1">
    <citation type="submission" date="2023-10" db="EMBL/GenBank/DDBJ databases">
        <title>Genome assemblies of two species of porcelain crab, Petrolisthes cinctipes and Petrolisthes manimaculis (Anomura: Porcellanidae).</title>
        <authorList>
            <person name="Angst P."/>
        </authorList>
    </citation>
    <scope>NUCLEOTIDE SEQUENCE</scope>
    <source>
        <strain evidence="3">PB745_01</strain>
        <tissue evidence="3">Gill</tissue>
    </source>
</reference>
<comment type="caution">
    <text evidence="3">The sequence shown here is derived from an EMBL/GenBank/DDBJ whole genome shotgun (WGS) entry which is preliminary data.</text>
</comment>
<keyword evidence="2" id="KW-0472">Membrane</keyword>
<keyword evidence="2" id="KW-1133">Transmembrane helix</keyword>
<dbReference type="EMBL" id="JAWQEG010002986">
    <property type="protein sequence ID" value="KAK3868557.1"/>
    <property type="molecule type" value="Genomic_DNA"/>
</dbReference>
<dbReference type="AlphaFoldDB" id="A0AAE1F7B5"/>
<feature type="compositionally biased region" description="Low complexity" evidence="1">
    <location>
        <begin position="457"/>
        <end position="469"/>
    </location>
</feature>
<feature type="transmembrane region" description="Helical" evidence="2">
    <location>
        <begin position="394"/>
        <end position="418"/>
    </location>
</feature>
<keyword evidence="2" id="KW-0812">Transmembrane</keyword>
<evidence type="ECO:0000313" key="3">
    <source>
        <dbReference type="EMBL" id="KAK3868557.1"/>
    </source>
</evidence>
<feature type="compositionally biased region" description="Pro residues" evidence="1">
    <location>
        <begin position="84"/>
        <end position="94"/>
    </location>
</feature>
<feature type="compositionally biased region" description="Basic and acidic residues" evidence="1">
    <location>
        <begin position="7"/>
        <end position="20"/>
    </location>
</feature>
<evidence type="ECO:0000313" key="4">
    <source>
        <dbReference type="Proteomes" id="UP001286313"/>
    </source>
</evidence>
<feature type="compositionally biased region" description="Polar residues" evidence="1">
    <location>
        <begin position="145"/>
        <end position="165"/>
    </location>
</feature>
<evidence type="ECO:0000256" key="1">
    <source>
        <dbReference type="SAM" id="MobiDB-lite"/>
    </source>
</evidence>
<evidence type="ECO:0000256" key="2">
    <source>
        <dbReference type="SAM" id="Phobius"/>
    </source>
</evidence>
<feature type="region of interest" description="Disordered" evidence="1">
    <location>
        <begin position="275"/>
        <end position="305"/>
    </location>
</feature>
<keyword evidence="4" id="KW-1185">Reference proteome</keyword>
<feature type="transmembrane region" description="Helical" evidence="2">
    <location>
        <begin position="326"/>
        <end position="352"/>
    </location>
</feature>
<feature type="compositionally biased region" description="Low complexity" evidence="1">
    <location>
        <begin position="180"/>
        <end position="189"/>
    </location>
</feature>
<feature type="region of interest" description="Disordered" evidence="1">
    <location>
        <begin position="1"/>
        <end position="98"/>
    </location>
</feature>
<proteinExistence type="predicted"/>
<protein>
    <submittedName>
        <fullName evidence="3">Uncharacterized protein</fullName>
    </submittedName>
</protein>
<feature type="region of interest" description="Disordered" evidence="1">
    <location>
        <begin position="451"/>
        <end position="507"/>
    </location>
</feature>
<gene>
    <name evidence="3" type="ORF">Pcinc_026066</name>
</gene>
<name>A0AAE1F7B5_PETCI</name>
<dbReference type="Proteomes" id="UP001286313">
    <property type="component" value="Unassembled WGS sequence"/>
</dbReference>
<feature type="compositionally biased region" description="Basic and acidic residues" evidence="1">
    <location>
        <begin position="31"/>
        <end position="79"/>
    </location>
</feature>
<feature type="region of interest" description="Disordered" evidence="1">
    <location>
        <begin position="144"/>
        <end position="199"/>
    </location>
</feature>
<feature type="transmembrane region" description="Helical" evidence="2">
    <location>
        <begin position="358"/>
        <end position="382"/>
    </location>
</feature>
<sequence length="520" mass="56329">MSGRKERKVERRREKWRDGGKSGGMEGNVEGWREKWRDGEKCGGMEGNAKERWKEGRDKIEDGKKRKNGGRKEEMEEAGKGLPSGPPALRPPPAARQACAMVQATEEVMCDSRPSTSGSGPYVHNKVALNNRWPGGARPKIFNHRSFSTGSRPSVLSRASGSLRSVSRPGSRTGSGLGSRGSLLSGSAGTAEEVGSGVSRLRRELPSISDICGYDEVQELLRDIEQLECRRWTSDWDSFTIQSSHPDLDFPHDHDFFSRDLDTLSRCDSRLSWDSHAGRNPDDDDDDPDPSPDQFSPTPTRARPTPTLTLAWDDSHLKTSVGIFRLLLVVVSVITMTCACTVGTARLSIFVLPGAWRLRVVVFTAVFTILTTTILLLLHLSSLVHSLTLRWDKLLCGCACGVVSLVLAVISGCGWPRYGRVLSEGSTTDTTSSHHLHTLHHINPHALAGPAANVMPSRGLRQGSGTSLGQSGGGGQGSHATTAFTPDSLEPQPGPSKALPHNHTPARPQALHGLAQHHGV</sequence>
<accession>A0AAE1F7B5</accession>
<organism evidence="3 4">
    <name type="scientific">Petrolisthes cinctipes</name>
    <name type="common">Flat porcelain crab</name>
    <dbReference type="NCBI Taxonomy" id="88211"/>
    <lineage>
        <taxon>Eukaryota</taxon>
        <taxon>Metazoa</taxon>
        <taxon>Ecdysozoa</taxon>
        <taxon>Arthropoda</taxon>
        <taxon>Crustacea</taxon>
        <taxon>Multicrustacea</taxon>
        <taxon>Malacostraca</taxon>
        <taxon>Eumalacostraca</taxon>
        <taxon>Eucarida</taxon>
        <taxon>Decapoda</taxon>
        <taxon>Pleocyemata</taxon>
        <taxon>Anomura</taxon>
        <taxon>Galatheoidea</taxon>
        <taxon>Porcellanidae</taxon>
        <taxon>Petrolisthes</taxon>
    </lineage>
</organism>